<dbReference type="EMBL" id="KZ772682">
    <property type="protein sequence ID" value="PTQ46711.1"/>
    <property type="molecule type" value="Genomic_DNA"/>
</dbReference>
<dbReference type="PANTHER" id="PTHR14890">
    <property type="entry name" value="FANCONI ANEMIA CORE COMPLEX-ASSOCIATED PROTEIN 100"/>
    <property type="match status" value="1"/>
</dbReference>
<dbReference type="OrthoDB" id="1928124at2759"/>
<dbReference type="OMA" id="YLCHVHD"/>
<organism evidence="1 2">
    <name type="scientific">Marchantia polymorpha</name>
    <name type="common">Common liverwort</name>
    <name type="synonym">Marchantia aquatica</name>
    <dbReference type="NCBI Taxonomy" id="3197"/>
    <lineage>
        <taxon>Eukaryota</taxon>
        <taxon>Viridiplantae</taxon>
        <taxon>Streptophyta</taxon>
        <taxon>Embryophyta</taxon>
        <taxon>Marchantiophyta</taxon>
        <taxon>Marchantiopsida</taxon>
        <taxon>Marchantiidae</taxon>
        <taxon>Marchantiales</taxon>
        <taxon>Marchantiaceae</taxon>
        <taxon>Marchantia</taxon>
    </lineage>
</organism>
<dbReference type="PANTHER" id="PTHR14890:SF1">
    <property type="entry name" value="FANCONI ANEMIA CORE COMPLEX-ASSOCIATED PROTEIN 100"/>
    <property type="match status" value="1"/>
</dbReference>
<protein>
    <submittedName>
        <fullName evidence="1">Uncharacterized protein</fullName>
    </submittedName>
</protein>
<dbReference type="InterPro" id="IPR029251">
    <property type="entry name" value="Faap100"/>
</dbReference>
<dbReference type="Proteomes" id="UP000244005">
    <property type="component" value="Unassembled WGS sequence"/>
</dbReference>
<evidence type="ECO:0000313" key="2">
    <source>
        <dbReference type="Proteomes" id="UP000244005"/>
    </source>
</evidence>
<accession>A0A2R6XKV6</accession>
<keyword evidence="2" id="KW-1185">Reference proteome</keyword>
<evidence type="ECO:0000313" key="1">
    <source>
        <dbReference type="EMBL" id="PTQ46711.1"/>
    </source>
</evidence>
<name>A0A2R6XKV6_MARPO</name>
<dbReference type="AlphaFoldDB" id="A0A2R6XKV6"/>
<dbReference type="GO" id="GO:0036297">
    <property type="term" value="P:interstrand cross-link repair"/>
    <property type="evidence" value="ECO:0007669"/>
    <property type="project" value="InterPro"/>
</dbReference>
<dbReference type="Gramene" id="Mp5g23530.1">
    <property type="protein sequence ID" value="Mp5g23530.1.cds"/>
    <property type="gene ID" value="Mp5g23530"/>
</dbReference>
<reference evidence="2" key="1">
    <citation type="journal article" date="2017" name="Cell">
        <title>Insights into land plant evolution garnered from the Marchantia polymorpha genome.</title>
        <authorList>
            <person name="Bowman J.L."/>
            <person name="Kohchi T."/>
            <person name="Yamato K.T."/>
            <person name="Jenkins J."/>
            <person name="Shu S."/>
            <person name="Ishizaki K."/>
            <person name="Yamaoka S."/>
            <person name="Nishihama R."/>
            <person name="Nakamura Y."/>
            <person name="Berger F."/>
            <person name="Adam C."/>
            <person name="Aki S.S."/>
            <person name="Althoff F."/>
            <person name="Araki T."/>
            <person name="Arteaga-Vazquez M.A."/>
            <person name="Balasubrmanian S."/>
            <person name="Barry K."/>
            <person name="Bauer D."/>
            <person name="Boehm C.R."/>
            <person name="Briginshaw L."/>
            <person name="Caballero-Perez J."/>
            <person name="Catarino B."/>
            <person name="Chen F."/>
            <person name="Chiyoda S."/>
            <person name="Chovatia M."/>
            <person name="Davies K.M."/>
            <person name="Delmans M."/>
            <person name="Demura T."/>
            <person name="Dierschke T."/>
            <person name="Dolan L."/>
            <person name="Dorantes-Acosta A.E."/>
            <person name="Eklund D.M."/>
            <person name="Florent S.N."/>
            <person name="Flores-Sandoval E."/>
            <person name="Fujiyama A."/>
            <person name="Fukuzawa H."/>
            <person name="Galik B."/>
            <person name="Grimanelli D."/>
            <person name="Grimwood J."/>
            <person name="Grossniklaus U."/>
            <person name="Hamada T."/>
            <person name="Haseloff J."/>
            <person name="Hetherington A.J."/>
            <person name="Higo A."/>
            <person name="Hirakawa Y."/>
            <person name="Hundley H.N."/>
            <person name="Ikeda Y."/>
            <person name="Inoue K."/>
            <person name="Inoue S.I."/>
            <person name="Ishida S."/>
            <person name="Jia Q."/>
            <person name="Kakita M."/>
            <person name="Kanazawa T."/>
            <person name="Kawai Y."/>
            <person name="Kawashima T."/>
            <person name="Kennedy M."/>
            <person name="Kinose K."/>
            <person name="Kinoshita T."/>
            <person name="Kohara Y."/>
            <person name="Koide E."/>
            <person name="Komatsu K."/>
            <person name="Kopischke S."/>
            <person name="Kubo M."/>
            <person name="Kyozuka J."/>
            <person name="Lagercrantz U."/>
            <person name="Lin S.S."/>
            <person name="Lindquist E."/>
            <person name="Lipzen A.M."/>
            <person name="Lu C.W."/>
            <person name="De Luna E."/>
            <person name="Martienssen R.A."/>
            <person name="Minamino N."/>
            <person name="Mizutani M."/>
            <person name="Mizutani M."/>
            <person name="Mochizuki N."/>
            <person name="Monte I."/>
            <person name="Mosher R."/>
            <person name="Nagasaki H."/>
            <person name="Nakagami H."/>
            <person name="Naramoto S."/>
            <person name="Nishitani K."/>
            <person name="Ohtani M."/>
            <person name="Okamoto T."/>
            <person name="Okumura M."/>
            <person name="Phillips J."/>
            <person name="Pollak B."/>
            <person name="Reinders A."/>
            <person name="Rovekamp M."/>
            <person name="Sano R."/>
            <person name="Sawa S."/>
            <person name="Schmid M.W."/>
            <person name="Shirakawa M."/>
            <person name="Solano R."/>
            <person name="Spunde A."/>
            <person name="Suetsugu N."/>
            <person name="Sugano S."/>
            <person name="Sugiyama A."/>
            <person name="Sun R."/>
            <person name="Suzuki Y."/>
            <person name="Takenaka M."/>
            <person name="Takezawa D."/>
            <person name="Tomogane H."/>
            <person name="Tsuzuki M."/>
            <person name="Ueda T."/>
            <person name="Umeda M."/>
            <person name="Ward J.M."/>
            <person name="Watanabe Y."/>
            <person name="Yazaki K."/>
            <person name="Yokoyama R."/>
            <person name="Yoshitake Y."/>
            <person name="Yotsui I."/>
            <person name="Zachgo S."/>
            <person name="Schmutz J."/>
        </authorList>
    </citation>
    <scope>NUCLEOTIDE SEQUENCE [LARGE SCALE GENOMIC DNA]</scope>
    <source>
        <strain evidence="2">Tak-1</strain>
    </source>
</reference>
<proteinExistence type="predicted"/>
<gene>
    <name evidence="1" type="ORF">MARPO_0010s0103</name>
</gene>
<sequence>MEKQACHVEWGRLKIIGCPLMTGAAVGSSKIMRVACRTSPFLVHLFEDSNLVSIWRFSADPTFMLFGPSFDENHWSTEERSKSLCSSLLVITSDGRVWLLDCAKESDSALERPSKKKRETVPEELQKALQEVMFDECDFRPLHMGKSSQEECWEDLEDVANHGSQMPGQRCSGGPIKRAEHKMKEFDDRQVGTPSCKESINPTLFSSFLVDSNPQWEKVSSDTFPRFDNKLKVKSVSQEALLTYVPGTLVAAFGPKNCIALLGVTGTLKVLQVSSRGLHQSTLKLSDATNFRSTDEREPSCLLYACVRSHCRAYEQPEGNVASLDAKFFENLFGKFDIMVSPFGILHGDTKGRVYASLLSSELSLSCHRLLCELSQPIVAILIVSAIHGFDRKRDYLEGEDHVETLEHDGHSLLIIGMLGKIILITGTKELVEQKDDGPFWPPSNNFSWRCKTNTLTGKQLNQQNLEFVEWEVSSPITSACMLGPHRLCYCSRSELYYADLFHSVDGVQIYPHHSKTRDFLSAEVKDTPSVSHLRSSQNPQSSMSYNLAKETYVKELISHKVPVADVVAKIAGRGVCGGGGSSRPLVALTTRGRLLGVEVSNHVSSRALGVAGGIPKSLRSLQSRMEERIQGLLQRVDEVSKSTDLMKSHSASITIALTEMANASQIVKELCSEEIKMRRPDISLYGEPPKGKLSSFLTVTECSPVIISPESLSFSPGTGKSVPFRSFQSRRAKFVVRLCNKSLRVLSPYWSLLVELQSANSDHSVIISLLINRGLGLPVGGQFTQEFITQLPGKGLGPVNVSLFLCHHQISHHLIVKSQLTLLSSTEALINTAENEMDSGPAYYLTSNLQRNVNGLGLKNTGSIAANQASGGVCILLSQYRVDVLSLSQTAPAQLGLGSMVELKMAQKNVNLDSIHCRLFEKFSSKITLTSLKSTPYSSNDSKETVRFWRDFYLDDLLEKGFISKAGKQISLLGYDSETFSISTNVGNVGEECPSFEIMLESSSLLVGALVREALMWRLDHSKCNFSVKEYCPWKTTENVVNSLASEDTGDETLINSPAEIFQEGSEEYVSELKPMEISDTVTELDQRLAVIFDLWEDVLRSPESVEFTSVLNETCTTIQEVMVAYRTCREDRLDSINITSKG</sequence>
<dbReference type="GO" id="GO:0043240">
    <property type="term" value="C:Fanconi anaemia nuclear complex"/>
    <property type="evidence" value="ECO:0007669"/>
    <property type="project" value="InterPro"/>
</dbReference>